<dbReference type="KEGG" id="sav:SAV1756"/>
<dbReference type="InterPro" id="IPR036188">
    <property type="entry name" value="FAD/NAD-bd_sf"/>
</dbReference>
<proteinExistence type="predicted"/>
<accession>A0A0H3JS33</accession>
<name>A0A0H3JS33_STAAM</name>
<evidence type="ECO:0000313" key="3">
    <source>
        <dbReference type="Proteomes" id="UP000002481"/>
    </source>
</evidence>
<dbReference type="AlphaFoldDB" id="A0A0H3JS33"/>
<dbReference type="PANTHER" id="PTHR42887">
    <property type="entry name" value="OS12G0638800 PROTEIN"/>
    <property type="match status" value="1"/>
</dbReference>
<feature type="domain" description="RsdA/BaiN/AoA(So)-like Rossmann fold-like" evidence="1">
    <location>
        <begin position="26"/>
        <end position="78"/>
    </location>
</feature>
<organism evidence="2 3">
    <name type="scientific">Staphylococcus aureus (strain Mu50 / ATCC 700699)</name>
    <dbReference type="NCBI Taxonomy" id="158878"/>
    <lineage>
        <taxon>Bacteria</taxon>
        <taxon>Bacillati</taxon>
        <taxon>Bacillota</taxon>
        <taxon>Bacilli</taxon>
        <taxon>Bacillales</taxon>
        <taxon>Staphylococcaceae</taxon>
        <taxon>Staphylococcus</taxon>
    </lineage>
</organism>
<reference evidence="2 3" key="1">
    <citation type="journal article" date="2001" name="Lancet">
        <title>Whole genome sequencing of meticillin-resistant Staphylococcus aureus.</title>
        <authorList>
            <person name="Kuroda M."/>
            <person name="Ohta T."/>
            <person name="Uchiyama I."/>
            <person name="Baba T."/>
            <person name="Yuzawa H."/>
            <person name="Kobayashi I."/>
            <person name="Cui L."/>
            <person name="Oguchi A."/>
            <person name="Aoki K."/>
            <person name="Nagai Y."/>
            <person name="Lian J."/>
            <person name="Ito T."/>
            <person name="Kanamori M."/>
            <person name="Matsumaru H."/>
            <person name="Maruyama A."/>
            <person name="Murakami H."/>
            <person name="Hosoyama A."/>
            <person name="Mizutani-Ui Y."/>
            <person name="Takahashi N.K."/>
            <person name="Sawano T."/>
            <person name="Inoue R."/>
            <person name="Kaito C."/>
            <person name="Sekimizu K."/>
            <person name="Hirakawa H."/>
            <person name="Kuhara S."/>
            <person name="Goto S."/>
            <person name="Yabuzaki J."/>
            <person name="Kanehisa M."/>
            <person name="Yamashita A."/>
            <person name="Oshima K."/>
            <person name="Furuya K."/>
            <person name="Yoshino C."/>
            <person name="Shiba T."/>
            <person name="Hattori M."/>
            <person name="Ogasawara N."/>
            <person name="Hayashi H."/>
            <person name="Hiramatsu K."/>
        </authorList>
    </citation>
    <scope>NUCLEOTIDE SEQUENCE [LARGE SCALE GENOMIC DNA]</scope>
    <source>
        <strain evidence="3">Mu50 / ATCC 700699</strain>
    </source>
</reference>
<dbReference type="EMBL" id="BA000017">
    <property type="protein sequence ID" value="BAB57918.1"/>
    <property type="molecule type" value="Genomic_DNA"/>
</dbReference>
<dbReference type="Pfam" id="PF03486">
    <property type="entry name" value="HI0933_like"/>
    <property type="match status" value="1"/>
</dbReference>
<gene>
    <name evidence="2" type="ordered locus">SAV1756</name>
</gene>
<dbReference type="HOGENOM" id="CLU_154237_1_0_9"/>
<dbReference type="InterPro" id="IPR057661">
    <property type="entry name" value="RsdA/BaiN/AoA(So)_Rossmann"/>
</dbReference>
<dbReference type="PANTHER" id="PTHR42887:SF2">
    <property type="entry name" value="OS12G0638800 PROTEIN"/>
    <property type="match status" value="1"/>
</dbReference>
<dbReference type="Proteomes" id="UP000002481">
    <property type="component" value="Chromosome"/>
</dbReference>
<dbReference type="InterPro" id="IPR004792">
    <property type="entry name" value="BaiN-like"/>
</dbReference>
<evidence type="ECO:0000259" key="1">
    <source>
        <dbReference type="Pfam" id="PF03486"/>
    </source>
</evidence>
<dbReference type="Gene3D" id="3.50.50.60">
    <property type="entry name" value="FAD/NAD(P)-binding domain"/>
    <property type="match status" value="1"/>
</dbReference>
<dbReference type="SUPFAM" id="SSF51905">
    <property type="entry name" value="FAD/NAD(P)-binding domain"/>
    <property type="match status" value="1"/>
</dbReference>
<sequence length="90" mass="9624">MNDLVNMFKGFVFKVNGTLPIDKAFVTGGGVSLKEIQPKTMMSKLVPGLFLCGEVLDIHGYTGGYNITSALVTGHVAGLYAGHYSHTSME</sequence>
<evidence type="ECO:0000313" key="2">
    <source>
        <dbReference type="EMBL" id="BAB57918.1"/>
    </source>
</evidence>
<protein>
    <recommendedName>
        <fullName evidence="1">RsdA/BaiN/AoA(So)-like Rossmann fold-like domain-containing protein</fullName>
    </recommendedName>
</protein>